<proteinExistence type="predicted"/>
<protein>
    <submittedName>
        <fullName evidence="2">Peptidoglycan/xylan/chitin deacetylase, PgdA/CDA1 family</fullName>
    </submittedName>
</protein>
<dbReference type="OrthoDB" id="276604at2"/>
<dbReference type="InterPro" id="IPR002509">
    <property type="entry name" value="NODB_dom"/>
</dbReference>
<dbReference type="PROSITE" id="PS51677">
    <property type="entry name" value="NODB"/>
    <property type="match status" value="1"/>
</dbReference>
<keyword evidence="3" id="KW-1185">Reference proteome</keyword>
<dbReference type="RefSeq" id="WP_074795017.1">
    <property type="nucleotide sequence ID" value="NZ_FOVJ01000001.1"/>
</dbReference>
<dbReference type="PANTHER" id="PTHR10587">
    <property type="entry name" value="GLYCOSYL TRANSFERASE-RELATED"/>
    <property type="match status" value="1"/>
</dbReference>
<dbReference type="Gene3D" id="3.20.20.370">
    <property type="entry name" value="Glycoside hydrolase/deacetylase"/>
    <property type="match status" value="1"/>
</dbReference>
<dbReference type="InterPro" id="IPR011330">
    <property type="entry name" value="Glyco_hydro/deAcase_b/a-brl"/>
</dbReference>
<evidence type="ECO:0000259" key="1">
    <source>
        <dbReference type="PROSITE" id="PS51677"/>
    </source>
</evidence>
<reference evidence="3" key="1">
    <citation type="submission" date="2016-10" db="EMBL/GenBank/DDBJ databases">
        <authorList>
            <person name="Varghese N."/>
        </authorList>
    </citation>
    <scope>NUCLEOTIDE SEQUENCE [LARGE SCALE GENOMIC DNA]</scope>
    <source>
        <strain evidence="3">Nsp8</strain>
    </source>
</reference>
<dbReference type="GO" id="GO:0005975">
    <property type="term" value="P:carbohydrate metabolic process"/>
    <property type="evidence" value="ECO:0007669"/>
    <property type="project" value="InterPro"/>
</dbReference>
<dbReference type="InterPro" id="IPR050248">
    <property type="entry name" value="Polysacc_deacetylase_ArnD"/>
</dbReference>
<accession>A0A1I4YUT8</accession>
<dbReference type="CDD" id="cd10917">
    <property type="entry name" value="CE4_NodB_like_6s_7s"/>
    <property type="match status" value="1"/>
</dbReference>
<sequence>MLGDGKSVVLSFDDGPAPLAALESILQTLEENEIKAEFYVVGEEVRRYPGAASMIVAQGHDIQNHSWSHANLATETKPNVRWELEQTQDIIRESTGVTPTKIRPPYGSGGFRGNLDPELVEVAEQLSLTIVTWDIDTEDWKAPQGLGPRKISNIESQFAQQPRRQLFNVLMHVQAGTARDLPSFISQLREWGFAIAEP</sequence>
<dbReference type="Pfam" id="PF01522">
    <property type="entry name" value="Polysacc_deac_1"/>
    <property type="match status" value="1"/>
</dbReference>
<gene>
    <name evidence="2" type="ORF">SAMN05216386_0895</name>
</gene>
<dbReference type="AlphaFoldDB" id="A0A1I4YUT8"/>
<dbReference type="GO" id="GO:0016810">
    <property type="term" value="F:hydrolase activity, acting on carbon-nitrogen (but not peptide) bonds"/>
    <property type="evidence" value="ECO:0007669"/>
    <property type="project" value="InterPro"/>
</dbReference>
<name>A0A1I4YUT8_9PROT</name>
<evidence type="ECO:0000313" key="3">
    <source>
        <dbReference type="Proteomes" id="UP000183107"/>
    </source>
</evidence>
<dbReference type="SUPFAM" id="SSF88713">
    <property type="entry name" value="Glycoside hydrolase/deacetylase"/>
    <property type="match status" value="1"/>
</dbReference>
<dbReference type="Proteomes" id="UP000183107">
    <property type="component" value="Unassembled WGS sequence"/>
</dbReference>
<dbReference type="EMBL" id="FOVJ01000001">
    <property type="protein sequence ID" value="SFN41781.1"/>
    <property type="molecule type" value="Genomic_DNA"/>
</dbReference>
<organism evidence="2 3">
    <name type="scientific">Nitrosospira briensis</name>
    <dbReference type="NCBI Taxonomy" id="35799"/>
    <lineage>
        <taxon>Bacteria</taxon>
        <taxon>Pseudomonadati</taxon>
        <taxon>Pseudomonadota</taxon>
        <taxon>Betaproteobacteria</taxon>
        <taxon>Nitrosomonadales</taxon>
        <taxon>Nitrosomonadaceae</taxon>
        <taxon>Nitrosospira</taxon>
    </lineage>
</organism>
<feature type="domain" description="NodB homology" evidence="1">
    <location>
        <begin position="6"/>
        <end position="196"/>
    </location>
</feature>
<dbReference type="STRING" id="1266925.GCA_000619905_02964"/>
<evidence type="ECO:0000313" key="2">
    <source>
        <dbReference type="EMBL" id="SFN41781.1"/>
    </source>
</evidence>